<dbReference type="OMA" id="DELSNNW"/>
<evidence type="ECO:0000256" key="5">
    <source>
        <dbReference type="ARBA" id="ARBA00023136"/>
    </source>
</evidence>
<comment type="similarity">
    <text evidence="2">Belongs to the VAMP-associated protein (VAP) (TC 9.B.17) family.</text>
</comment>
<comment type="subcellular location">
    <subcellularLocation>
        <location evidence="1">Membrane</location>
        <topology evidence="1">Single-pass type IV membrane protein</topology>
    </subcellularLocation>
</comment>
<feature type="domain" description="MSP" evidence="6">
    <location>
        <begin position="2"/>
        <end position="123"/>
    </location>
</feature>
<evidence type="ECO:0000259" key="6">
    <source>
        <dbReference type="PROSITE" id="PS50202"/>
    </source>
</evidence>
<evidence type="ECO:0000256" key="4">
    <source>
        <dbReference type="ARBA" id="ARBA00022989"/>
    </source>
</evidence>
<dbReference type="AlphaFoldDB" id="A0A0L0T6G5"/>
<sequence>MSIKLDPPVRLSFQRPFTNGCTVTLAITNRDDATVAFKVKTTALKQYCVRPNSGTIGPREAMKLDIILQPTTADLPLGFKCKDRFLVQSIKLMPAELSMPLADLWAKVEKERKDELQYRKLYCVFVEPDDPTASTTSAAVPALALDNDALNASGNEPGGAGWGTALAGAGGQLVRRRVARRVSGRQDQSS</sequence>
<reference evidence="7 8" key="1">
    <citation type="submission" date="2009-11" db="EMBL/GenBank/DDBJ databases">
        <title>Annotation of Allomyces macrogynus ATCC 38327.</title>
        <authorList>
            <consortium name="The Broad Institute Genome Sequencing Platform"/>
            <person name="Russ C."/>
            <person name="Cuomo C."/>
            <person name="Burger G."/>
            <person name="Gray M.W."/>
            <person name="Holland P.W.H."/>
            <person name="King N."/>
            <person name="Lang F.B.F."/>
            <person name="Roger A.J."/>
            <person name="Ruiz-Trillo I."/>
            <person name="Young S.K."/>
            <person name="Zeng Q."/>
            <person name="Gargeya S."/>
            <person name="Fitzgerald M."/>
            <person name="Haas B."/>
            <person name="Abouelleil A."/>
            <person name="Alvarado L."/>
            <person name="Arachchi H.M."/>
            <person name="Berlin A."/>
            <person name="Chapman S.B."/>
            <person name="Gearin G."/>
            <person name="Goldberg J."/>
            <person name="Griggs A."/>
            <person name="Gujja S."/>
            <person name="Hansen M."/>
            <person name="Heiman D."/>
            <person name="Howarth C."/>
            <person name="Larimer J."/>
            <person name="Lui A."/>
            <person name="MacDonald P.J.P."/>
            <person name="McCowen C."/>
            <person name="Montmayeur A."/>
            <person name="Murphy C."/>
            <person name="Neiman D."/>
            <person name="Pearson M."/>
            <person name="Priest M."/>
            <person name="Roberts A."/>
            <person name="Saif S."/>
            <person name="Shea T."/>
            <person name="Sisk P."/>
            <person name="Stolte C."/>
            <person name="Sykes S."/>
            <person name="Wortman J."/>
            <person name="Nusbaum C."/>
            <person name="Birren B."/>
        </authorList>
    </citation>
    <scope>NUCLEOTIDE SEQUENCE [LARGE SCALE GENOMIC DNA]</scope>
    <source>
        <strain evidence="7 8">ATCC 38327</strain>
    </source>
</reference>
<dbReference type="GO" id="GO:0005789">
    <property type="term" value="C:endoplasmic reticulum membrane"/>
    <property type="evidence" value="ECO:0007669"/>
    <property type="project" value="InterPro"/>
</dbReference>
<dbReference type="VEuPathDB" id="FungiDB:AMAG_14479"/>
<keyword evidence="8" id="KW-1185">Reference proteome</keyword>
<dbReference type="PANTHER" id="PTHR10809:SF6">
    <property type="entry name" value="AT11025P-RELATED"/>
    <property type="match status" value="1"/>
</dbReference>
<dbReference type="InterPro" id="IPR016763">
    <property type="entry name" value="VAP"/>
</dbReference>
<dbReference type="GO" id="GO:0061817">
    <property type="term" value="P:endoplasmic reticulum-plasma membrane tethering"/>
    <property type="evidence" value="ECO:0007669"/>
    <property type="project" value="TreeGrafter"/>
</dbReference>
<evidence type="ECO:0000256" key="3">
    <source>
        <dbReference type="ARBA" id="ARBA00022692"/>
    </source>
</evidence>
<evidence type="ECO:0000256" key="2">
    <source>
        <dbReference type="ARBA" id="ARBA00008932"/>
    </source>
</evidence>
<organism evidence="7 8">
    <name type="scientific">Allomyces macrogynus (strain ATCC 38327)</name>
    <name type="common">Allomyces javanicus var. macrogynus</name>
    <dbReference type="NCBI Taxonomy" id="578462"/>
    <lineage>
        <taxon>Eukaryota</taxon>
        <taxon>Fungi</taxon>
        <taxon>Fungi incertae sedis</taxon>
        <taxon>Blastocladiomycota</taxon>
        <taxon>Blastocladiomycetes</taxon>
        <taxon>Blastocladiales</taxon>
        <taxon>Blastocladiaceae</taxon>
        <taxon>Allomyces</taxon>
    </lineage>
</organism>
<evidence type="ECO:0000256" key="1">
    <source>
        <dbReference type="ARBA" id="ARBA00004211"/>
    </source>
</evidence>
<dbReference type="Gene3D" id="2.60.40.10">
    <property type="entry name" value="Immunoglobulins"/>
    <property type="match status" value="1"/>
</dbReference>
<dbReference type="GO" id="GO:0090158">
    <property type="term" value="P:endoplasmic reticulum membrane organization"/>
    <property type="evidence" value="ECO:0007669"/>
    <property type="project" value="TreeGrafter"/>
</dbReference>
<dbReference type="STRING" id="578462.A0A0L0T6G5"/>
<dbReference type="SUPFAM" id="SSF49354">
    <property type="entry name" value="PapD-like"/>
    <property type="match status" value="1"/>
</dbReference>
<dbReference type="EMBL" id="GG745365">
    <property type="protein sequence ID" value="KNE70340.1"/>
    <property type="molecule type" value="Genomic_DNA"/>
</dbReference>
<evidence type="ECO:0000313" key="7">
    <source>
        <dbReference type="EMBL" id="KNE70340.1"/>
    </source>
</evidence>
<dbReference type="InterPro" id="IPR008962">
    <property type="entry name" value="PapD-like_sf"/>
</dbReference>
<gene>
    <name evidence="7" type="ORF">AMAG_14479</name>
</gene>
<dbReference type="GO" id="GO:0005886">
    <property type="term" value="C:plasma membrane"/>
    <property type="evidence" value="ECO:0007669"/>
    <property type="project" value="TreeGrafter"/>
</dbReference>
<keyword evidence="5" id="KW-0472">Membrane</keyword>
<dbReference type="InterPro" id="IPR000535">
    <property type="entry name" value="MSP_dom"/>
</dbReference>
<dbReference type="InterPro" id="IPR013783">
    <property type="entry name" value="Ig-like_fold"/>
</dbReference>
<proteinExistence type="inferred from homology"/>
<dbReference type="OrthoDB" id="264603at2759"/>
<name>A0A0L0T6G5_ALLM3</name>
<accession>A0A0L0T6G5</accession>
<reference evidence="8" key="2">
    <citation type="submission" date="2009-11" db="EMBL/GenBank/DDBJ databases">
        <title>The Genome Sequence of Allomyces macrogynus strain ATCC 38327.</title>
        <authorList>
            <consortium name="The Broad Institute Genome Sequencing Platform"/>
            <person name="Russ C."/>
            <person name="Cuomo C."/>
            <person name="Shea T."/>
            <person name="Young S.K."/>
            <person name="Zeng Q."/>
            <person name="Koehrsen M."/>
            <person name="Haas B."/>
            <person name="Borodovsky M."/>
            <person name="Guigo R."/>
            <person name="Alvarado L."/>
            <person name="Berlin A."/>
            <person name="Borenstein D."/>
            <person name="Chen Z."/>
            <person name="Engels R."/>
            <person name="Freedman E."/>
            <person name="Gellesch M."/>
            <person name="Goldberg J."/>
            <person name="Griggs A."/>
            <person name="Gujja S."/>
            <person name="Heiman D."/>
            <person name="Hepburn T."/>
            <person name="Howarth C."/>
            <person name="Jen D."/>
            <person name="Larson L."/>
            <person name="Lewis B."/>
            <person name="Mehta T."/>
            <person name="Park D."/>
            <person name="Pearson M."/>
            <person name="Roberts A."/>
            <person name="Saif S."/>
            <person name="Shenoy N."/>
            <person name="Sisk P."/>
            <person name="Stolte C."/>
            <person name="Sykes S."/>
            <person name="Walk T."/>
            <person name="White J."/>
            <person name="Yandava C."/>
            <person name="Burger G."/>
            <person name="Gray M.W."/>
            <person name="Holland P.W.H."/>
            <person name="King N."/>
            <person name="Lang F.B.F."/>
            <person name="Roger A.J."/>
            <person name="Ruiz-Trillo I."/>
            <person name="Lander E."/>
            <person name="Nusbaum C."/>
        </authorList>
    </citation>
    <scope>NUCLEOTIDE SEQUENCE [LARGE SCALE GENOMIC DNA]</scope>
    <source>
        <strain evidence="8">ATCC 38327</strain>
    </source>
</reference>
<evidence type="ECO:0000313" key="8">
    <source>
        <dbReference type="Proteomes" id="UP000054350"/>
    </source>
</evidence>
<dbReference type="Proteomes" id="UP000054350">
    <property type="component" value="Unassembled WGS sequence"/>
</dbReference>
<dbReference type="PROSITE" id="PS50202">
    <property type="entry name" value="MSP"/>
    <property type="match status" value="1"/>
</dbReference>
<dbReference type="eggNOG" id="KOG0439">
    <property type="taxonomic scope" value="Eukaryota"/>
</dbReference>
<keyword evidence="4" id="KW-1133">Transmembrane helix</keyword>
<protein>
    <recommendedName>
        <fullName evidence="6">MSP domain-containing protein</fullName>
    </recommendedName>
</protein>
<dbReference type="Pfam" id="PF00635">
    <property type="entry name" value="Motile_Sperm"/>
    <property type="match status" value="1"/>
</dbReference>
<keyword evidence="3" id="KW-0812">Transmembrane</keyword>
<dbReference type="PANTHER" id="PTHR10809">
    <property type="entry name" value="VESICLE-ASSOCIATED MEMBRANE PROTEIN-ASSOCIATED PROTEIN"/>
    <property type="match status" value="1"/>
</dbReference>